<dbReference type="Gene3D" id="3.40.190.10">
    <property type="entry name" value="Periplasmic binding protein-like II"/>
    <property type="match status" value="1"/>
</dbReference>
<organism evidence="7 8">
    <name type="scientific">Kibdelosporangium banguiense</name>
    <dbReference type="NCBI Taxonomy" id="1365924"/>
    <lineage>
        <taxon>Bacteria</taxon>
        <taxon>Bacillati</taxon>
        <taxon>Actinomycetota</taxon>
        <taxon>Actinomycetes</taxon>
        <taxon>Pseudonocardiales</taxon>
        <taxon>Pseudonocardiaceae</taxon>
        <taxon>Kibdelosporangium</taxon>
    </lineage>
</organism>
<evidence type="ECO:0000256" key="5">
    <source>
        <dbReference type="SAM" id="MobiDB-lite"/>
    </source>
</evidence>
<proteinExistence type="inferred from homology"/>
<comment type="caution">
    <text evidence="7">The sequence shown here is derived from an EMBL/GenBank/DDBJ whole genome shotgun (WGS) entry which is preliminary data.</text>
</comment>
<evidence type="ECO:0000256" key="4">
    <source>
        <dbReference type="ARBA" id="ARBA00022729"/>
    </source>
</evidence>
<dbReference type="Proteomes" id="UP001519332">
    <property type="component" value="Unassembled WGS sequence"/>
</dbReference>
<sequence length="595" mass="66262">MNQPTALAEQAEQPLHGGSASWACNPGFPPSTIFPFTPPERIGIRNLMEFQTLMYRPLYWLGRDGQPGVDFDLSLAEPPEWSPDGRRVVVTLKPWKWSNGETVCADNVMFWLNMLATKGVRYGGYSPGYLPDNLESYEKIAEDKVALTFDKQYSKTWVLMNQLTMITPMPKAWDRTADDAPANASGDIADVPAVYDYLAAQNGEWTEEDNEFRTGWPTSPVWSVVNGPWRMKEFALDGSVTFVPNEHYSGPNVPHLDEFRLVPMESDEHEYGLLQAGPDAPAEIQVGYLPYGLDHGTGTNPLAGRYRLVPQSICLIHYMPLNFKNPTTAGRIINQTYFRQALQCTVDQETAIQDIFQGHGYRTTGPVPSMPESDYLSPDRRRDPMALDIQRARKLLEDNGWDVSTTPATCVRPGDGPGCAGAGIEAGDKLSLTLRYVAGRVSLTRTVEQIVADAAKAGIEVRPHELFGSTLVGQDHSETEPDNPHLWELQCWNGGWVFHGHPTGETLFKTGAASNFGHYSDPKADELIDRTVVSDDLDALYEYQDYVADQVPVVWMPGFPMRVFAVAEDLRGIEPVNPYGMLTPETWYYVAGKGE</sequence>
<evidence type="ECO:0000313" key="8">
    <source>
        <dbReference type="Proteomes" id="UP001519332"/>
    </source>
</evidence>
<keyword evidence="3" id="KW-0813">Transport</keyword>
<dbReference type="PANTHER" id="PTHR30290">
    <property type="entry name" value="PERIPLASMIC BINDING COMPONENT OF ABC TRANSPORTER"/>
    <property type="match status" value="1"/>
</dbReference>
<comment type="subcellular location">
    <subcellularLocation>
        <location evidence="1">Cell envelope</location>
    </subcellularLocation>
</comment>
<dbReference type="InterPro" id="IPR000914">
    <property type="entry name" value="SBP_5_dom"/>
</dbReference>
<feature type="region of interest" description="Disordered" evidence="5">
    <location>
        <begin position="1"/>
        <end position="21"/>
    </location>
</feature>
<evidence type="ECO:0000259" key="6">
    <source>
        <dbReference type="Pfam" id="PF00496"/>
    </source>
</evidence>
<protein>
    <submittedName>
        <fullName evidence="7">Peptide/nickel transport system substrate-binding protein</fullName>
    </submittedName>
</protein>
<dbReference type="PANTHER" id="PTHR30290:SF10">
    <property type="entry name" value="PERIPLASMIC OLIGOPEPTIDE-BINDING PROTEIN-RELATED"/>
    <property type="match status" value="1"/>
</dbReference>
<keyword evidence="4" id="KW-0732">Signal</keyword>
<evidence type="ECO:0000313" key="7">
    <source>
        <dbReference type="EMBL" id="MBP2326483.1"/>
    </source>
</evidence>
<dbReference type="Pfam" id="PF00496">
    <property type="entry name" value="SBP_bac_5"/>
    <property type="match status" value="1"/>
</dbReference>
<gene>
    <name evidence="7" type="ORF">JOF56_006868</name>
</gene>
<reference evidence="7 8" key="1">
    <citation type="submission" date="2021-03" db="EMBL/GenBank/DDBJ databases">
        <title>Sequencing the genomes of 1000 actinobacteria strains.</title>
        <authorList>
            <person name="Klenk H.-P."/>
        </authorList>
    </citation>
    <scope>NUCLEOTIDE SEQUENCE [LARGE SCALE GENOMIC DNA]</scope>
    <source>
        <strain evidence="7 8">DSM 46670</strain>
    </source>
</reference>
<evidence type="ECO:0000256" key="3">
    <source>
        <dbReference type="ARBA" id="ARBA00022448"/>
    </source>
</evidence>
<evidence type="ECO:0000256" key="2">
    <source>
        <dbReference type="ARBA" id="ARBA00005695"/>
    </source>
</evidence>
<evidence type="ECO:0000256" key="1">
    <source>
        <dbReference type="ARBA" id="ARBA00004196"/>
    </source>
</evidence>
<name>A0ABS4TRE6_9PSEU</name>
<dbReference type="InterPro" id="IPR039424">
    <property type="entry name" value="SBP_5"/>
</dbReference>
<comment type="similarity">
    <text evidence="2">Belongs to the bacterial solute-binding protein 5 family.</text>
</comment>
<dbReference type="Gene3D" id="3.10.105.10">
    <property type="entry name" value="Dipeptide-binding Protein, Domain 3"/>
    <property type="match status" value="1"/>
</dbReference>
<keyword evidence="8" id="KW-1185">Reference proteome</keyword>
<dbReference type="EMBL" id="JAGINW010000001">
    <property type="protein sequence ID" value="MBP2326483.1"/>
    <property type="molecule type" value="Genomic_DNA"/>
</dbReference>
<accession>A0ABS4TRE6</accession>
<dbReference type="RefSeq" id="WP_209643544.1">
    <property type="nucleotide sequence ID" value="NZ_JAGINW010000001.1"/>
</dbReference>
<dbReference type="SUPFAM" id="SSF53850">
    <property type="entry name" value="Periplasmic binding protein-like II"/>
    <property type="match status" value="1"/>
</dbReference>
<feature type="domain" description="Solute-binding protein family 5" evidence="6">
    <location>
        <begin position="74"/>
        <end position="474"/>
    </location>
</feature>